<dbReference type="PANTHER" id="PTHR16291">
    <property type="entry name" value="NUCLEAR CAP-BINDING PROTEIN SUBUNIT 3"/>
    <property type="match status" value="1"/>
</dbReference>
<keyword evidence="3" id="KW-1185">Reference proteome</keyword>
<evidence type="ECO:0000313" key="3">
    <source>
        <dbReference type="Proteomes" id="UP001437256"/>
    </source>
</evidence>
<feature type="region of interest" description="Disordered" evidence="1">
    <location>
        <begin position="1"/>
        <end position="37"/>
    </location>
</feature>
<dbReference type="Proteomes" id="UP001437256">
    <property type="component" value="Unassembled WGS sequence"/>
</dbReference>
<name>A0ABR2ZQI9_9AGAR</name>
<dbReference type="InterPro" id="IPR019416">
    <property type="entry name" value="NCBP3"/>
</dbReference>
<dbReference type="PANTHER" id="PTHR16291:SF0">
    <property type="entry name" value="NUCLEAR CAP-BINDING PROTEIN SUBUNIT 3"/>
    <property type="match status" value="1"/>
</dbReference>
<feature type="region of interest" description="Disordered" evidence="1">
    <location>
        <begin position="286"/>
        <end position="369"/>
    </location>
</feature>
<comment type="caution">
    <text evidence="2">The sequence shown here is derived from an EMBL/GenBank/DDBJ whole genome shotgun (WGS) entry which is preliminary data.</text>
</comment>
<accession>A0ABR2ZQI9</accession>
<dbReference type="Pfam" id="PF10309">
    <property type="entry name" value="NCBP3"/>
    <property type="match status" value="1"/>
</dbReference>
<organism evidence="2 3">
    <name type="scientific">Marasmius tenuissimus</name>
    <dbReference type="NCBI Taxonomy" id="585030"/>
    <lineage>
        <taxon>Eukaryota</taxon>
        <taxon>Fungi</taxon>
        <taxon>Dikarya</taxon>
        <taxon>Basidiomycota</taxon>
        <taxon>Agaricomycotina</taxon>
        <taxon>Agaricomycetes</taxon>
        <taxon>Agaricomycetidae</taxon>
        <taxon>Agaricales</taxon>
        <taxon>Marasmiineae</taxon>
        <taxon>Marasmiaceae</taxon>
        <taxon>Marasmius</taxon>
    </lineage>
</organism>
<gene>
    <name evidence="2" type="ORF">AAF712_010489</name>
</gene>
<proteinExistence type="predicted"/>
<evidence type="ECO:0000313" key="2">
    <source>
        <dbReference type="EMBL" id="KAL0062652.1"/>
    </source>
</evidence>
<feature type="compositionally biased region" description="Polar residues" evidence="1">
    <location>
        <begin position="24"/>
        <end position="33"/>
    </location>
</feature>
<sequence>MDAVVDELPQEPPSLLSYDDSVSYEEQISTNPSDEAGLASRIGKTKVYLLSETSVGKRKRGEDEPTVDIAEEMDDVDMSEDPTQRSNAILIQGSPIAHLPTARLFAYATHFDAHPLGLEWIDDNTCVYVFETKEAARTGFQYLQKSAGEEGDLEGFVTAKPIPVAFWPPEERINKSLGKGEGLKGTIRMRWAKIEDVKKRGAKQQSEFYRKHGDMAGKELFNGRETQGASGKRRKTDDALDLQLQRERLDRELENFLEDEPAEEEPTSKMRSDHIAADGRTLLERTSILDPHLNPGEADLASRLTDRRAAPLPRRARRNLEDRLWSEERAEGKGRGRKSHDSRGTDRTRPRKTQQELDEELDAFLREKD</sequence>
<feature type="region of interest" description="Disordered" evidence="1">
    <location>
        <begin position="252"/>
        <end position="274"/>
    </location>
</feature>
<protein>
    <recommendedName>
        <fullName evidence="4">Chromatin target of PRMT1 protein C-terminal domain-containing protein</fullName>
    </recommendedName>
</protein>
<evidence type="ECO:0000256" key="1">
    <source>
        <dbReference type="SAM" id="MobiDB-lite"/>
    </source>
</evidence>
<feature type="compositionally biased region" description="Basic and acidic residues" evidence="1">
    <location>
        <begin position="318"/>
        <end position="348"/>
    </location>
</feature>
<reference evidence="2 3" key="1">
    <citation type="submission" date="2024-05" db="EMBL/GenBank/DDBJ databases">
        <title>A draft genome resource for the thread blight pathogen Marasmius tenuissimus strain MS-2.</title>
        <authorList>
            <person name="Yulfo-Soto G.E."/>
            <person name="Baruah I.K."/>
            <person name="Amoako-Attah I."/>
            <person name="Bukari Y."/>
            <person name="Meinhardt L.W."/>
            <person name="Bailey B.A."/>
            <person name="Cohen S.P."/>
        </authorList>
    </citation>
    <scope>NUCLEOTIDE SEQUENCE [LARGE SCALE GENOMIC DNA]</scope>
    <source>
        <strain evidence="2 3">MS-2</strain>
    </source>
</reference>
<feature type="region of interest" description="Disordered" evidence="1">
    <location>
        <begin position="218"/>
        <end position="239"/>
    </location>
</feature>
<feature type="compositionally biased region" description="Acidic residues" evidence="1">
    <location>
        <begin position="255"/>
        <end position="265"/>
    </location>
</feature>
<dbReference type="EMBL" id="JBBXMP010000100">
    <property type="protein sequence ID" value="KAL0062652.1"/>
    <property type="molecule type" value="Genomic_DNA"/>
</dbReference>
<evidence type="ECO:0008006" key="4">
    <source>
        <dbReference type="Google" id="ProtNLM"/>
    </source>
</evidence>